<evidence type="ECO:0000313" key="2">
    <source>
        <dbReference type="Proteomes" id="UP001367508"/>
    </source>
</evidence>
<organism evidence="1 2">
    <name type="scientific">Canavalia gladiata</name>
    <name type="common">Sword bean</name>
    <name type="synonym">Dolichos gladiatus</name>
    <dbReference type="NCBI Taxonomy" id="3824"/>
    <lineage>
        <taxon>Eukaryota</taxon>
        <taxon>Viridiplantae</taxon>
        <taxon>Streptophyta</taxon>
        <taxon>Embryophyta</taxon>
        <taxon>Tracheophyta</taxon>
        <taxon>Spermatophyta</taxon>
        <taxon>Magnoliopsida</taxon>
        <taxon>eudicotyledons</taxon>
        <taxon>Gunneridae</taxon>
        <taxon>Pentapetalae</taxon>
        <taxon>rosids</taxon>
        <taxon>fabids</taxon>
        <taxon>Fabales</taxon>
        <taxon>Fabaceae</taxon>
        <taxon>Papilionoideae</taxon>
        <taxon>50 kb inversion clade</taxon>
        <taxon>NPAAA clade</taxon>
        <taxon>indigoferoid/millettioid clade</taxon>
        <taxon>Phaseoleae</taxon>
        <taxon>Canavalia</taxon>
    </lineage>
</organism>
<protein>
    <submittedName>
        <fullName evidence="1">Uncharacterized protein</fullName>
    </submittedName>
</protein>
<name>A0AAN9MVM3_CANGL</name>
<keyword evidence="2" id="KW-1185">Reference proteome</keyword>
<dbReference type="AlphaFoldDB" id="A0AAN9MVM3"/>
<dbReference type="EMBL" id="JAYMYQ010000001">
    <property type="protein sequence ID" value="KAK7358388.1"/>
    <property type="molecule type" value="Genomic_DNA"/>
</dbReference>
<reference evidence="1 2" key="1">
    <citation type="submission" date="2024-01" db="EMBL/GenBank/DDBJ databases">
        <title>The genomes of 5 underutilized Papilionoideae crops provide insights into root nodulation and disease resistanc.</title>
        <authorList>
            <person name="Jiang F."/>
        </authorList>
    </citation>
    <scope>NUCLEOTIDE SEQUENCE [LARGE SCALE GENOMIC DNA]</scope>
    <source>
        <strain evidence="1">LVBAO_FW01</strain>
        <tissue evidence="1">Leaves</tissue>
    </source>
</reference>
<evidence type="ECO:0000313" key="1">
    <source>
        <dbReference type="EMBL" id="KAK7358388.1"/>
    </source>
</evidence>
<proteinExistence type="predicted"/>
<comment type="caution">
    <text evidence="1">The sequence shown here is derived from an EMBL/GenBank/DDBJ whole genome shotgun (WGS) entry which is preliminary data.</text>
</comment>
<dbReference type="Proteomes" id="UP001367508">
    <property type="component" value="Unassembled WGS sequence"/>
</dbReference>
<accession>A0AAN9MVM3</accession>
<gene>
    <name evidence="1" type="ORF">VNO77_00315</name>
</gene>
<sequence>MNFITLCIITTISCHQHYVEEHVLVVCCRGQRSSLPTQNAMSKYVNYARHLTRNREKRNPRCSGRSNHSKNYQTLLCFRQDNQNEGFLSAKQMTTTTTTTNLQSSLITQKSFELKT</sequence>